<organism evidence="2 3">
    <name type="scientific">Morus notabilis</name>
    <dbReference type="NCBI Taxonomy" id="981085"/>
    <lineage>
        <taxon>Eukaryota</taxon>
        <taxon>Viridiplantae</taxon>
        <taxon>Streptophyta</taxon>
        <taxon>Embryophyta</taxon>
        <taxon>Tracheophyta</taxon>
        <taxon>Spermatophyta</taxon>
        <taxon>Magnoliopsida</taxon>
        <taxon>eudicotyledons</taxon>
        <taxon>Gunneridae</taxon>
        <taxon>Pentapetalae</taxon>
        <taxon>rosids</taxon>
        <taxon>fabids</taxon>
        <taxon>Rosales</taxon>
        <taxon>Moraceae</taxon>
        <taxon>Moreae</taxon>
        <taxon>Morus</taxon>
    </lineage>
</organism>
<evidence type="ECO:0000256" key="1">
    <source>
        <dbReference type="SAM" id="MobiDB-lite"/>
    </source>
</evidence>
<dbReference type="AlphaFoldDB" id="W9S8T5"/>
<evidence type="ECO:0000313" key="2">
    <source>
        <dbReference type="EMBL" id="EXC17306.1"/>
    </source>
</evidence>
<feature type="compositionally biased region" description="Basic and acidic residues" evidence="1">
    <location>
        <begin position="1"/>
        <end position="26"/>
    </location>
</feature>
<protein>
    <submittedName>
        <fullName evidence="2">Uncharacterized protein</fullName>
    </submittedName>
</protein>
<feature type="region of interest" description="Disordered" evidence="1">
    <location>
        <begin position="1"/>
        <end position="44"/>
    </location>
</feature>
<evidence type="ECO:0000313" key="3">
    <source>
        <dbReference type="Proteomes" id="UP000030645"/>
    </source>
</evidence>
<sequence length="71" mass="8204">MDNIDRGGEGRMRKDKWSEEPTEGGREPPGLAAARGGIERGERKWREKQKEMFFGFFGRADETALKTRFEL</sequence>
<dbReference type="EMBL" id="KE345811">
    <property type="protein sequence ID" value="EXC17306.1"/>
    <property type="molecule type" value="Genomic_DNA"/>
</dbReference>
<name>W9S8T5_9ROSA</name>
<gene>
    <name evidence="2" type="ORF">L484_027494</name>
</gene>
<proteinExistence type="predicted"/>
<dbReference type="Proteomes" id="UP000030645">
    <property type="component" value="Unassembled WGS sequence"/>
</dbReference>
<accession>W9S8T5</accession>
<keyword evidence="3" id="KW-1185">Reference proteome</keyword>
<reference evidence="3" key="1">
    <citation type="submission" date="2013-01" db="EMBL/GenBank/DDBJ databases">
        <title>Draft Genome Sequence of a Mulberry Tree, Morus notabilis C.K. Schneid.</title>
        <authorList>
            <person name="He N."/>
            <person name="Zhao S."/>
        </authorList>
    </citation>
    <scope>NUCLEOTIDE SEQUENCE</scope>
</reference>